<organism evidence="1 2">
    <name type="scientific">Ectopseudomonas toyotomiensis</name>
    <dbReference type="NCBI Taxonomy" id="554344"/>
    <lineage>
        <taxon>Bacteria</taxon>
        <taxon>Pseudomonadati</taxon>
        <taxon>Pseudomonadota</taxon>
        <taxon>Gammaproteobacteria</taxon>
        <taxon>Pseudomonadales</taxon>
        <taxon>Pseudomonadaceae</taxon>
        <taxon>Ectopseudomonas</taxon>
    </lineage>
</organism>
<evidence type="ECO:0000313" key="2">
    <source>
        <dbReference type="Proteomes" id="UP000182025"/>
    </source>
</evidence>
<dbReference type="RefSeq" id="WP_083431653.1">
    <property type="nucleotide sequence ID" value="NZ_FOXK01000022.1"/>
</dbReference>
<proteinExistence type="predicted"/>
<reference evidence="2" key="1">
    <citation type="submission" date="2016-10" db="EMBL/GenBank/DDBJ databases">
        <authorList>
            <person name="Varghese N."/>
            <person name="Submissions S."/>
        </authorList>
    </citation>
    <scope>NUCLEOTIDE SEQUENCE [LARGE SCALE GENOMIC DNA]</scope>
    <source>
        <strain evidence="2">JCM 15604</strain>
    </source>
</reference>
<name>A0A1I5Z4E7_9GAMM</name>
<accession>A0A1I5Z4E7</accession>
<gene>
    <name evidence="1" type="ORF">SAMN05216177_1223</name>
</gene>
<dbReference type="AlphaFoldDB" id="A0A1I5Z4E7"/>
<sequence>MATNIQKFDHLAGKIFADLYESFPVPRGIMLTDYISTVFEVSPPSEDANMGVEAIAALDFYQHTMDWLEKAGFIEVLSRNLMGEIEVVLTVRGLESLKLVPDSLTGTSLGEQLTEAAKAGVLDQIRELTGKVIGAGVSMGTGYINTL</sequence>
<keyword evidence="2" id="KW-1185">Reference proteome</keyword>
<dbReference type="OrthoDB" id="7352393at2"/>
<dbReference type="EMBL" id="FOXK01000022">
    <property type="protein sequence ID" value="SFQ50987.1"/>
    <property type="molecule type" value="Genomic_DNA"/>
</dbReference>
<evidence type="ECO:0000313" key="1">
    <source>
        <dbReference type="EMBL" id="SFQ50987.1"/>
    </source>
</evidence>
<protein>
    <submittedName>
        <fullName evidence="1">Uncharacterized protein</fullName>
    </submittedName>
</protein>
<dbReference type="Proteomes" id="UP000182025">
    <property type="component" value="Unassembled WGS sequence"/>
</dbReference>